<keyword evidence="3 7" id="KW-0812">Transmembrane</keyword>
<evidence type="ECO:0000256" key="3">
    <source>
        <dbReference type="ARBA" id="ARBA00022692"/>
    </source>
</evidence>
<keyword evidence="6" id="KW-0479">Metal-binding</keyword>
<dbReference type="InterPro" id="IPR004254">
    <property type="entry name" value="AdipoR/HlyIII-related"/>
</dbReference>
<feature type="transmembrane region" description="Helical" evidence="7">
    <location>
        <begin position="275"/>
        <end position="295"/>
    </location>
</feature>
<dbReference type="GO" id="GO:0016020">
    <property type="term" value="C:membrane"/>
    <property type="evidence" value="ECO:0007669"/>
    <property type="project" value="UniProtKB-SubCell"/>
</dbReference>
<reference evidence="9" key="1">
    <citation type="submission" date="2016-05" db="EMBL/GenBank/DDBJ databases">
        <title>Comparative genomics of biotechnologically important yeasts.</title>
        <authorList>
            <consortium name="DOE Joint Genome Institute"/>
            <person name="Riley R."/>
            <person name="Haridas S."/>
            <person name="Wolfe K.H."/>
            <person name="Lopes M.R."/>
            <person name="Hittinger C.T."/>
            <person name="Goker M."/>
            <person name="Salamov A."/>
            <person name="Wisecaver J."/>
            <person name="Long T.M."/>
            <person name="Aerts A.L."/>
            <person name="Barry K."/>
            <person name="Choi C."/>
            <person name="Clum A."/>
            <person name="Coughlan A.Y."/>
            <person name="Deshpande S."/>
            <person name="Douglass A.P."/>
            <person name="Hanson S.J."/>
            <person name="Klenk H.-P."/>
            <person name="Labutti K."/>
            <person name="Lapidus A."/>
            <person name="Lindquist E."/>
            <person name="Lipzen A."/>
            <person name="Meier-Kolthoff J.P."/>
            <person name="Ohm R.A."/>
            <person name="Otillar R.P."/>
            <person name="Pangilinan J."/>
            <person name="Peng Y."/>
            <person name="Rokas A."/>
            <person name="Rosa C.A."/>
            <person name="Scheuner C."/>
            <person name="Sibirny A.A."/>
            <person name="Slot J.C."/>
            <person name="Stielow J.B."/>
            <person name="Sun H."/>
            <person name="Kurtzman C.P."/>
            <person name="Blackwell M."/>
            <person name="Grigoriev I.V."/>
            <person name="Jeffries T.W."/>
        </authorList>
    </citation>
    <scope>NUCLEOTIDE SEQUENCE [LARGE SCALE GENOMIC DNA]</scope>
    <source>
        <strain evidence="9">NRRL Y-2460</strain>
    </source>
</reference>
<evidence type="ECO:0000256" key="4">
    <source>
        <dbReference type="ARBA" id="ARBA00022989"/>
    </source>
</evidence>
<dbReference type="OrthoDB" id="529367at2759"/>
<feature type="transmembrane region" description="Helical" evidence="7">
    <location>
        <begin position="210"/>
        <end position="230"/>
    </location>
</feature>
<feature type="transmembrane region" description="Helical" evidence="7">
    <location>
        <begin position="143"/>
        <end position="164"/>
    </location>
</feature>
<evidence type="ECO:0000313" key="9">
    <source>
        <dbReference type="Proteomes" id="UP000094236"/>
    </source>
</evidence>
<feature type="binding site" evidence="6">
    <location>
        <position position="167"/>
    </location>
    <ligand>
        <name>Zn(2+)</name>
        <dbReference type="ChEBI" id="CHEBI:29105"/>
    </ligand>
</feature>
<dbReference type="PANTHER" id="PTHR20855:SF52">
    <property type="entry name" value="ADIPONECTIN RECEPTOR PROTEIN"/>
    <property type="match status" value="1"/>
</dbReference>
<sequence>MASGELLFRESSLRAADDETREGLLNGNNGITASTSSCSVITATAVNGGSNSELNNREENISKKKLFTWDEIPEWQRDNHYIRKGYVRETLSFELCLDSLSYFHNESVNIYTHLIPGFSVLLSLGFFLIAGKHFIPAYASTTFLDYFFIDLFLFGLSCCLSLSAGFHCFKCHSDPILRLGNKFDYLGIVTLIVTSMVGIIYYSYIDHPAIAYFFASITFILGFICSIISIKEKFSHPDFRAIRAFMFIIFGLSGVFPVLYGIHTFGWDESVKRSSLNYLIMEGALYITGALLYAFRIPEKFNPGKYDFIGHSHQIFHLFVISAAYCHWHQLIIFLQLFINKFLSKRPSFVNKYNS</sequence>
<keyword evidence="5 7" id="KW-0472">Membrane</keyword>
<dbReference type="GO" id="GO:0046872">
    <property type="term" value="F:metal ion binding"/>
    <property type="evidence" value="ECO:0007669"/>
    <property type="project" value="UniProtKB-KW"/>
</dbReference>
<evidence type="ECO:0000256" key="2">
    <source>
        <dbReference type="ARBA" id="ARBA00007018"/>
    </source>
</evidence>
<name>A0A1E4U0X9_PACTA</name>
<feature type="transmembrane region" description="Helical" evidence="7">
    <location>
        <begin position="242"/>
        <end position="263"/>
    </location>
</feature>
<dbReference type="Proteomes" id="UP000094236">
    <property type="component" value="Unassembled WGS sequence"/>
</dbReference>
<dbReference type="GO" id="GO:0006882">
    <property type="term" value="P:intracellular zinc ion homeostasis"/>
    <property type="evidence" value="ECO:0007669"/>
    <property type="project" value="TreeGrafter"/>
</dbReference>
<dbReference type="EMBL" id="KV454011">
    <property type="protein sequence ID" value="ODV97656.1"/>
    <property type="molecule type" value="Genomic_DNA"/>
</dbReference>
<evidence type="ECO:0000313" key="8">
    <source>
        <dbReference type="EMBL" id="ODV97656.1"/>
    </source>
</evidence>
<evidence type="ECO:0000256" key="5">
    <source>
        <dbReference type="ARBA" id="ARBA00023136"/>
    </source>
</evidence>
<feature type="binding site" evidence="6">
    <location>
        <position position="313"/>
    </location>
    <ligand>
        <name>Zn(2+)</name>
        <dbReference type="ChEBI" id="CHEBI:29105"/>
    </ligand>
</feature>
<accession>A0A1E4U0X9</accession>
<feature type="transmembrane region" description="Helical" evidence="7">
    <location>
        <begin position="315"/>
        <end position="339"/>
    </location>
</feature>
<dbReference type="AlphaFoldDB" id="A0A1E4U0X9"/>
<evidence type="ECO:0000256" key="7">
    <source>
        <dbReference type="SAM" id="Phobius"/>
    </source>
</evidence>
<comment type="similarity">
    <text evidence="2">Belongs to the ADIPOR family.</text>
</comment>
<comment type="subcellular location">
    <subcellularLocation>
        <location evidence="1">Membrane</location>
        <topology evidence="1">Multi-pass membrane protein</topology>
    </subcellularLocation>
</comment>
<dbReference type="Pfam" id="PF03006">
    <property type="entry name" value="HlyIII"/>
    <property type="match status" value="1"/>
</dbReference>
<keyword evidence="4 7" id="KW-1133">Transmembrane helix</keyword>
<proteinExistence type="inferred from homology"/>
<keyword evidence="6" id="KW-0862">Zinc</keyword>
<organism evidence="8 9">
    <name type="scientific">Pachysolen tannophilus NRRL Y-2460</name>
    <dbReference type="NCBI Taxonomy" id="669874"/>
    <lineage>
        <taxon>Eukaryota</taxon>
        <taxon>Fungi</taxon>
        <taxon>Dikarya</taxon>
        <taxon>Ascomycota</taxon>
        <taxon>Saccharomycotina</taxon>
        <taxon>Pichiomycetes</taxon>
        <taxon>Pachysolenaceae</taxon>
        <taxon>Pachysolen</taxon>
    </lineage>
</organism>
<evidence type="ECO:0000256" key="6">
    <source>
        <dbReference type="PIRSR" id="PIRSR604254-1"/>
    </source>
</evidence>
<dbReference type="GO" id="GO:0038023">
    <property type="term" value="F:signaling receptor activity"/>
    <property type="evidence" value="ECO:0007669"/>
    <property type="project" value="TreeGrafter"/>
</dbReference>
<protein>
    <submittedName>
        <fullName evidence="8">Uncharacterized protein</fullName>
    </submittedName>
</protein>
<keyword evidence="9" id="KW-1185">Reference proteome</keyword>
<evidence type="ECO:0000256" key="1">
    <source>
        <dbReference type="ARBA" id="ARBA00004141"/>
    </source>
</evidence>
<dbReference type="STRING" id="669874.A0A1E4U0X9"/>
<feature type="binding site" evidence="6">
    <location>
        <position position="317"/>
    </location>
    <ligand>
        <name>Zn(2+)</name>
        <dbReference type="ChEBI" id="CHEBI:29105"/>
    </ligand>
</feature>
<gene>
    <name evidence="8" type="ORF">PACTADRAFT_63101</name>
</gene>
<feature type="transmembrane region" description="Helical" evidence="7">
    <location>
        <begin position="185"/>
        <end position="204"/>
    </location>
</feature>
<dbReference type="PANTHER" id="PTHR20855">
    <property type="entry name" value="ADIPOR/PROGESTIN RECEPTOR-RELATED"/>
    <property type="match status" value="1"/>
</dbReference>
<feature type="transmembrane region" description="Helical" evidence="7">
    <location>
        <begin position="110"/>
        <end position="131"/>
    </location>
</feature>